<sequence>MADGHVFRALRCWIILLYFYVCFSGALLPKANPDLDISGDTLLFISHGLTTVRIQPFNHRSPSSQHAKNLQLPNSRLLLLGCRFAINSSLSLLLIRLANDVELQPGPVGSSSSHDILSDLRDLSTKNGLTIIHQNIRGLVANRDSLCQMIDDSKHIDIISLSETHLSDSEEAQVQLDGYTFINRPRKTGKGGGVGVYISSSVPFHRRLDLERDGIECIWIEILFPKSKGILIGFIYRPRVLQSIFVQILKINWSRCFLLYHLKTKNAF</sequence>
<evidence type="ECO:0000259" key="2">
    <source>
        <dbReference type="Pfam" id="PF03372"/>
    </source>
</evidence>
<comment type="caution">
    <text evidence="3">The sequence shown here is derived from an EMBL/GenBank/DDBJ whole genome shotgun (WGS) entry which is preliminary data.</text>
</comment>
<keyword evidence="1" id="KW-0812">Transmembrane</keyword>
<protein>
    <recommendedName>
        <fullName evidence="2">Endonuclease/exonuclease/phosphatase domain-containing protein</fullName>
    </recommendedName>
</protein>
<proteinExistence type="predicted"/>
<dbReference type="PANTHER" id="PTHR36191:SF11">
    <property type="entry name" value="BRCT DOMAIN-CONTAINING PROTEIN"/>
    <property type="match status" value="1"/>
</dbReference>
<evidence type="ECO:0000313" key="3">
    <source>
        <dbReference type="EMBL" id="CAH3150196.1"/>
    </source>
</evidence>
<dbReference type="Pfam" id="PF03372">
    <property type="entry name" value="Exo_endo_phos"/>
    <property type="match status" value="1"/>
</dbReference>
<gene>
    <name evidence="3" type="ORF">PMEA_00024645</name>
    <name evidence="4" type="ORF">PMEA_00030234</name>
</gene>
<dbReference type="EMBL" id="CALNXJ010000066">
    <property type="protein sequence ID" value="CAH3158056.1"/>
    <property type="molecule type" value="Genomic_DNA"/>
</dbReference>
<dbReference type="Proteomes" id="UP001159428">
    <property type="component" value="Unassembled WGS sequence"/>
</dbReference>
<dbReference type="AlphaFoldDB" id="A0AAU9XKD1"/>
<dbReference type="EMBL" id="CALNXJ010000047">
    <property type="protein sequence ID" value="CAH3150196.1"/>
    <property type="molecule type" value="Genomic_DNA"/>
</dbReference>
<feature type="transmembrane region" description="Helical" evidence="1">
    <location>
        <begin position="12"/>
        <end position="29"/>
    </location>
</feature>
<organism evidence="3 5">
    <name type="scientific">Pocillopora meandrina</name>
    <dbReference type="NCBI Taxonomy" id="46732"/>
    <lineage>
        <taxon>Eukaryota</taxon>
        <taxon>Metazoa</taxon>
        <taxon>Cnidaria</taxon>
        <taxon>Anthozoa</taxon>
        <taxon>Hexacorallia</taxon>
        <taxon>Scleractinia</taxon>
        <taxon>Astrocoeniina</taxon>
        <taxon>Pocilloporidae</taxon>
        <taxon>Pocillopora</taxon>
    </lineage>
</organism>
<dbReference type="SUPFAM" id="SSF56219">
    <property type="entry name" value="DNase I-like"/>
    <property type="match status" value="1"/>
</dbReference>
<name>A0AAU9XKD1_9CNID</name>
<feature type="domain" description="Endonuclease/exonuclease/phosphatase" evidence="2">
    <location>
        <begin position="135"/>
        <end position="235"/>
    </location>
</feature>
<evidence type="ECO:0000313" key="5">
    <source>
        <dbReference type="Proteomes" id="UP001159428"/>
    </source>
</evidence>
<evidence type="ECO:0000256" key="1">
    <source>
        <dbReference type="SAM" id="Phobius"/>
    </source>
</evidence>
<dbReference type="InterPro" id="IPR005135">
    <property type="entry name" value="Endo/exonuclease/phosphatase"/>
</dbReference>
<reference evidence="3 5" key="1">
    <citation type="submission" date="2022-05" db="EMBL/GenBank/DDBJ databases">
        <authorList>
            <consortium name="Genoscope - CEA"/>
            <person name="William W."/>
        </authorList>
    </citation>
    <scope>NUCLEOTIDE SEQUENCE [LARGE SCALE GENOMIC DNA]</scope>
</reference>
<dbReference type="InterPro" id="IPR036691">
    <property type="entry name" value="Endo/exonu/phosph_ase_sf"/>
</dbReference>
<keyword evidence="1" id="KW-1133">Transmembrane helix</keyword>
<keyword evidence="5" id="KW-1185">Reference proteome</keyword>
<evidence type="ECO:0000313" key="4">
    <source>
        <dbReference type="EMBL" id="CAH3158056.1"/>
    </source>
</evidence>
<dbReference type="Gene3D" id="3.60.10.10">
    <property type="entry name" value="Endonuclease/exonuclease/phosphatase"/>
    <property type="match status" value="1"/>
</dbReference>
<dbReference type="PANTHER" id="PTHR36191">
    <property type="entry name" value="ENDO/EXONUCLEASE/PHOSPHATASE DOMAIN-CONTAINING PROTEIN-RELATED"/>
    <property type="match status" value="1"/>
</dbReference>
<keyword evidence="1" id="KW-0472">Membrane</keyword>
<dbReference type="GO" id="GO:0003824">
    <property type="term" value="F:catalytic activity"/>
    <property type="evidence" value="ECO:0007669"/>
    <property type="project" value="InterPro"/>
</dbReference>
<accession>A0AAU9XKD1</accession>